<dbReference type="EMBL" id="VYZA01000011">
    <property type="protein sequence ID" value="NWQ59791.1"/>
    <property type="molecule type" value="Genomic_DNA"/>
</dbReference>
<name>A0A7K4QFB7_9TYRA</name>
<dbReference type="Pfam" id="PF00022">
    <property type="entry name" value="Actin"/>
    <property type="match status" value="1"/>
</dbReference>
<dbReference type="InterPro" id="IPR004000">
    <property type="entry name" value="Actin"/>
</dbReference>
<evidence type="ECO:0000313" key="2">
    <source>
        <dbReference type="EMBL" id="NWQ59791.1"/>
    </source>
</evidence>
<dbReference type="FunFam" id="3.30.420.40:FF:000050">
    <property type="entry name" value="Actin, alpha skeletal muscle"/>
    <property type="match status" value="1"/>
</dbReference>
<organism evidence="2 3">
    <name type="scientific">Neopipo cinnamomea</name>
    <dbReference type="NCBI Taxonomy" id="456388"/>
    <lineage>
        <taxon>Eukaryota</taxon>
        <taxon>Metazoa</taxon>
        <taxon>Chordata</taxon>
        <taxon>Craniata</taxon>
        <taxon>Vertebrata</taxon>
        <taxon>Euteleostomi</taxon>
        <taxon>Archelosauria</taxon>
        <taxon>Archosauria</taxon>
        <taxon>Dinosauria</taxon>
        <taxon>Saurischia</taxon>
        <taxon>Theropoda</taxon>
        <taxon>Coelurosauria</taxon>
        <taxon>Aves</taxon>
        <taxon>Neognathae</taxon>
        <taxon>Neoaves</taxon>
        <taxon>Telluraves</taxon>
        <taxon>Australaves</taxon>
        <taxon>Passeriformes</taxon>
        <taxon>Tyrannidae</taxon>
        <taxon>Neopipo</taxon>
    </lineage>
</organism>
<dbReference type="PROSITE" id="PS01132">
    <property type="entry name" value="ACTINS_ACT_LIKE"/>
    <property type="match status" value="1"/>
</dbReference>
<sequence length="169" mass="19139">YTKLGYAGNTEPQFIIPSCELPIKLSTKVQVVSALFTLSGSVDSVIFKKVVPNRKCSFLVFLLQWPIRHGIVEDWDLMERFMEQVIFKYLRAEPEDHYFLMTEPPLNTPENREYLAEIMFESFNIPGLYIAVQAVLALAASWTSRQVGERTLTGIVIDSGDGVTHVIPV</sequence>
<comment type="caution">
    <text evidence="2">The sequence shown here is derived from an EMBL/GenBank/DDBJ whole genome shotgun (WGS) entry which is preliminary data.</text>
</comment>
<feature type="non-terminal residue" evidence="2">
    <location>
        <position position="1"/>
    </location>
</feature>
<protein>
    <submittedName>
        <fullName evidence="2">ARP3B protein</fullName>
    </submittedName>
</protein>
<dbReference type="InterPro" id="IPR020902">
    <property type="entry name" value="Actin/actin-like_CS"/>
</dbReference>
<dbReference type="Proteomes" id="UP000556200">
    <property type="component" value="Unassembled WGS sequence"/>
</dbReference>
<evidence type="ECO:0000313" key="3">
    <source>
        <dbReference type="Proteomes" id="UP000556200"/>
    </source>
</evidence>
<reference evidence="2 3" key="1">
    <citation type="submission" date="2019-09" db="EMBL/GenBank/DDBJ databases">
        <title>Bird 10,000 Genomes (B10K) Project - Family phase.</title>
        <authorList>
            <person name="Zhang G."/>
        </authorList>
    </citation>
    <scope>NUCLEOTIDE SEQUENCE [LARGE SCALE GENOMIC DNA]</scope>
    <source>
        <strain evidence="2">B10K-DU-004-15</strain>
        <tissue evidence="2">Mixed tissue sample</tissue>
    </source>
</reference>
<dbReference type="InterPro" id="IPR043129">
    <property type="entry name" value="ATPase_NBD"/>
</dbReference>
<accession>A0A7K4QFB7</accession>
<gene>
    <name evidence="2" type="primary">Actr3b</name>
    <name evidence="2" type="ORF">NEOCIN_R04929</name>
</gene>
<feature type="non-terminal residue" evidence="2">
    <location>
        <position position="169"/>
    </location>
</feature>
<evidence type="ECO:0000256" key="1">
    <source>
        <dbReference type="ARBA" id="ARBA00006752"/>
    </source>
</evidence>
<keyword evidence="3" id="KW-1185">Reference proteome</keyword>
<dbReference type="SUPFAM" id="SSF53067">
    <property type="entry name" value="Actin-like ATPase domain"/>
    <property type="match status" value="1"/>
</dbReference>
<dbReference type="AlphaFoldDB" id="A0A7K4QFB7"/>
<dbReference type="Gene3D" id="3.30.420.40">
    <property type="match status" value="1"/>
</dbReference>
<dbReference type="PANTHER" id="PTHR11937">
    <property type="entry name" value="ACTIN"/>
    <property type="match status" value="1"/>
</dbReference>
<comment type="similarity">
    <text evidence="1">Belongs to the actin family.</text>
</comment>
<proteinExistence type="inferred from homology"/>